<evidence type="ECO:0000313" key="3">
    <source>
        <dbReference type="EMBL" id="KKN49719.1"/>
    </source>
</evidence>
<accession>A0A0F9R4P6</accession>
<gene>
    <name evidence="3" type="ORF">LCGC14_0639690</name>
</gene>
<dbReference type="EMBL" id="LAZR01001153">
    <property type="protein sequence ID" value="KKN49719.1"/>
    <property type="molecule type" value="Genomic_DNA"/>
</dbReference>
<evidence type="ECO:0000256" key="2">
    <source>
        <dbReference type="SAM" id="Phobius"/>
    </source>
</evidence>
<feature type="transmembrane region" description="Helical" evidence="2">
    <location>
        <begin position="230"/>
        <end position="249"/>
    </location>
</feature>
<keyword evidence="2" id="KW-1133">Transmembrane helix</keyword>
<name>A0A0F9R4P6_9ZZZZ</name>
<keyword evidence="2" id="KW-0472">Membrane</keyword>
<evidence type="ECO:0000256" key="1">
    <source>
        <dbReference type="SAM" id="MobiDB-lite"/>
    </source>
</evidence>
<feature type="region of interest" description="Disordered" evidence="1">
    <location>
        <begin position="35"/>
        <end position="58"/>
    </location>
</feature>
<sequence>MEGLDITNAQGNYDQGRGADGLSAVAYRTSRFGTGIPVSGRPPAISGKPSPPPGLDPQYLLPRRPVPWWERGTRWPRPTDSAGLIDPGRIPGTVTVTKITPPGRPDVRLPARRPLVSKGAKIRRRRQFITWLKNWAPQLYVRAKAKADAIEANDATLGQLAGWWETFTENLTEVGGAVLQYKTQKAILDAQLERMRAGLPPLQTSEYAPTVAVKVDPGTTREITGAIGAGLGRMLPFIAIGGVAILLMMRRK</sequence>
<keyword evidence="2" id="KW-0812">Transmembrane</keyword>
<reference evidence="3" key="1">
    <citation type="journal article" date="2015" name="Nature">
        <title>Complex archaea that bridge the gap between prokaryotes and eukaryotes.</title>
        <authorList>
            <person name="Spang A."/>
            <person name="Saw J.H."/>
            <person name="Jorgensen S.L."/>
            <person name="Zaremba-Niedzwiedzka K."/>
            <person name="Martijn J."/>
            <person name="Lind A.E."/>
            <person name="van Eijk R."/>
            <person name="Schleper C."/>
            <person name="Guy L."/>
            <person name="Ettema T.J."/>
        </authorList>
    </citation>
    <scope>NUCLEOTIDE SEQUENCE</scope>
</reference>
<comment type="caution">
    <text evidence="3">The sequence shown here is derived from an EMBL/GenBank/DDBJ whole genome shotgun (WGS) entry which is preliminary data.</text>
</comment>
<organism evidence="3">
    <name type="scientific">marine sediment metagenome</name>
    <dbReference type="NCBI Taxonomy" id="412755"/>
    <lineage>
        <taxon>unclassified sequences</taxon>
        <taxon>metagenomes</taxon>
        <taxon>ecological metagenomes</taxon>
    </lineage>
</organism>
<proteinExistence type="predicted"/>
<dbReference type="AlphaFoldDB" id="A0A0F9R4P6"/>
<protein>
    <submittedName>
        <fullName evidence="3">Uncharacterized protein</fullName>
    </submittedName>
</protein>